<reference evidence="2" key="1">
    <citation type="submission" date="2017-02" db="UniProtKB">
        <authorList>
            <consortium name="WormBaseParasite"/>
        </authorList>
    </citation>
    <scope>IDENTIFICATION</scope>
</reference>
<dbReference type="InterPro" id="IPR027417">
    <property type="entry name" value="P-loop_NTPase"/>
</dbReference>
<dbReference type="WBParaSite" id="PTRK_0000794700.1">
    <property type="protein sequence ID" value="PTRK_0000794700.1"/>
    <property type="gene ID" value="PTRK_0000794700"/>
</dbReference>
<evidence type="ECO:0000313" key="1">
    <source>
        <dbReference type="Proteomes" id="UP000038045"/>
    </source>
</evidence>
<keyword evidence="1" id="KW-1185">Reference proteome</keyword>
<accession>A0A0N4ZJ35</accession>
<dbReference type="SUPFAM" id="SSF52540">
    <property type="entry name" value="P-loop containing nucleoside triphosphate hydrolases"/>
    <property type="match status" value="1"/>
</dbReference>
<dbReference type="AlphaFoldDB" id="A0A0N4ZJ35"/>
<proteinExistence type="predicted"/>
<evidence type="ECO:0000313" key="2">
    <source>
        <dbReference type="WBParaSite" id="PTRK_0000794700.1"/>
    </source>
</evidence>
<dbReference type="Proteomes" id="UP000038045">
    <property type="component" value="Unplaced"/>
</dbReference>
<dbReference type="Gene3D" id="3.40.50.300">
    <property type="entry name" value="P-loop containing nucleotide triphosphate hydrolases"/>
    <property type="match status" value="1"/>
</dbReference>
<sequence>MSDTEEDKTPSLKTLFSPQIEELLNNVGIKQLTDLQYKALKMIDKEHRMDVILTGNGNYGKTTSWMLGLTKFLNYSPPDGKLKAIVLVKNYRQGELLRDALDYLLQGTNHKIESRPNISSENSIKENIFQKSIWIVYPESILFFRDKLWNNKAFKFMHSLYYLIFDDIFIDDEKNEFLLSLSMKEYAKMMYEKNVFFKSIVTCKKIDEEVIFIKNEILRKHFYKEINMEPLDVFQVNFDDKLAFFDGVFCRK</sequence>
<name>A0A0N4ZJ35_PARTI</name>
<protein>
    <submittedName>
        <fullName evidence="2">DEAD domain-containing protein</fullName>
    </submittedName>
</protein>
<organism evidence="1 2">
    <name type="scientific">Parastrongyloides trichosuri</name>
    <name type="common">Possum-specific nematode worm</name>
    <dbReference type="NCBI Taxonomy" id="131310"/>
    <lineage>
        <taxon>Eukaryota</taxon>
        <taxon>Metazoa</taxon>
        <taxon>Ecdysozoa</taxon>
        <taxon>Nematoda</taxon>
        <taxon>Chromadorea</taxon>
        <taxon>Rhabditida</taxon>
        <taxon>Tylenchina</taxon>
        <taxon>Panagrolaimomorpha</taxon>
        <taxon>Strongyloidoidea</taxon>
        <taxon>Strongyloididae</taxon>
        <taxon>Parastrongyloides</taxon>
    </lineage>
</organism>